<dbReference type="SUPFAM" id="SSF53383">
    <property type="entry name" value="PLP-dependent transferases"/>
    <property type="match status" value="1"/>
</dbReference>
<dbReference type="InterPro" id="IPR015421">
    <property type="entry name" value="PyrdxlP-dep_Trfase_major"/>
</dbReference>
<dbReference type="Pfam" id="PF00392">
    <property type="entry name" value="GntR"/>
    <property type="match status" value="1"/>
</dbReference>
<dbReference type="Proteomes" id="UP001521137">
    <property type="component" value="Unassembled WGS sequence"/>
</dbReference>
<dbReference type="Gene3D" id="3.90.1150.10">
    <property type="entry name" value="Aspartate Aminotransferase, domain 1"/>
    <property type="match status" value="1"/>
</dbReference>
<comment type="similarity">
    <text evidence="1">In the C-terminal section; belongs to the class-I pyridoxal-phosphate-dependent aminotransferase family.</text>
</comment>
<dbReference type="PANTHER" id="PTHR46577">
    <property type="entry name" value="HTH-TYPE TRANSCRIPTIONAL REGULATORY PROTEIN GABR"/>
    <property type="match status" value="1"/>
</dbReference>
<dbReference type="Gene3D" id="1.10.10.10">
    <property type="entry name" value="Winged helix-like DNA-binding domain superfamily/Winged helix DNA-binding domain"/>
    <property type="match status" value="1"/>
</dbReference>
<protein>
    <submittedName>
        <fullName evidence="7">PLP-dependent aminotransferase family protein</fullName>
    </submittedName>
</protein>
<dbReference type="SUPFAM" id="SSF46785">
    <property type="entry name" value="Winged helix' DNA-binding domain"/>
    <property type="match status" value="1"/>
</dbReference>
<keyword evidence="2" id="KW-0663">Pyridoxal phosphate</keyword>
<proteinExistence type="inferred from homology"/>
<reference evidence="7 8" key="1">
    <citation type="submission" date="2022-01" db="EMBL/GenBank/DDBJ databases">
        <title>Paraglaciecola sp. G1-23.</title>
        <authorList>
            <person name="Jin M.S."/>
            <person name="Han D.M."/>
            <person name="Kim H.M."/>
            <person name="Jeon C.O."/>
        </authorList>
    </citation>
    <scope>NUCLEOTIDE SEQUENCE [LARGE SCALE GENOMIC DNA]</scope>
    <source>
        <strain evidence="7 8">G1-23</strain>
    </source>
</reference>
<evidence type="ECO:0000313" key="7">
    <source>
        <dbReference type="EMBL" id="MCF2948517.1"/>
    </source>
</evidence>
<organism evidence="7 8">
    <name type="scientific">Paraglaciecola algarum</name>
    <dbReference type="NCBI Taxonomy" id="3050085"/>
    <lineage>
        <taxon>Bacteria</taxon>
        <taxon>Pseudomonadati</taxon>
        <taxon>Pseudomonadota</taxon>
        <taxon>Gammaproteobacteria</taxon>
        <taxon>Alteromonadales</taxon>
        <taxon>Alteromonadaceae</taxon>
        <taxon>Paraglaciecola</taxon>
    </lineage>
</organism>
<comment type="caution">
    <text evidence="7">The sequence shown here is derived from an EMBL/GenBank/DDBJ whole genome shotgun (WGS) entry which is preliminary data.</text>
</comment>
<dbReference type="InterPro" id="IPR051446">
    <property type="entry name" value="HTH_trans_reg/aminotransferase"/>
</dbReference>
<evidence type="ECO:0000256" key="2">
    <source>
        <dbReference type="ARBA" id="ARBA00022898"/>
    </source>
</evidence>
<dbReference type="InterPro" id="IPR004839">
    <property type="entry name" value="Aminotransferase_I/II_large"/>
</dbReference>
<dbReference type="RefSeq" id="WP_235312369.1">
    <property type="nucleotide sequence ID" value="NZ_JAKGAS010000005.1"/>
</dbReference>
<keyword evidence="7" id="KW-0032">Aminotransferase</keyword>
<evidence type="ECO:0000256" key="4">
    <source>
        <dbReference type="ARBA" id="ARBA00023125"/>
    </source>
</evidence>
<evidence type="ECO:0000256" key="3">
    <source>
        <dbReference type="ARBA" id="ARBA00023015"/>
    </source>
</evidence>
<dbReference type="Gene3D" id="3.40.640.10">
    <property type="entry name" value="Type I PLP-dependent aspartate aminotransferase-like (Major domain)"/>
    <property type="match status" value="1"/>
</dbReference>
<gene>
    <name evidence="7" type="ORF">L0668_10400</name>
</gene>
<keyword evidence="8" id="KW-1185">Reference proteome</keyword>
<name>A0ABS9D949_9ALTE</name>
<accession>A0ABS9D949</accession>
<dbReference type="InterPro" id="IPR036390">
    <property type="entry name" value="WH_DNA-bd_sf"/>
</dbReference>
<feature type="domain" description="HTH gntR-type" evidence="6">
    <location>
        <begin position="2"/>
        <end position="70"/>
    </location>
</feature>
<keyword evidence="5" id="KW-0804">Transcription</keyword>
<keyword evidence="7" id="KW-0808">Transferase</keyword>
<dbReference type="CDD" id="cd00609">
    <property type="entry name" value="AAT_like"/>
    <property type="match status" value="1"/>
</dbReference>
<evidence type="ECO:0000256" key="1">
    <source>
        <dbReference type="ARBA" id="ARBA00005384"/>
    </source>
</evidence>
<evidence type="ECO:0000256" key="5">
    <source>
        <dbReference type="ARBA" id="ARBA00023163"/>
    </source>
</evidence>
<dbReference type="InterPro" id="IPR015422">
    <property type="entry name" value="PyrdxlP-dep_Trfase_small"/>
</dbReference>
<dbReference type="PANTHER" id="PTHR46577:SF2">
    <property type="entry name" value="TRANSCRIPTIONAL REGULATORY PROTEIN"/>
    <property type="match status" value="1"/>
</dbReference>
<dbReference type="SMART" id="SM00345">
    <property type="entry name" value="HTH_GNTR"/>
    <property type="match status" value="1"/>
</dbReference>
<evidence type="ECO:0000259" key="6">
    <source>
        <dbReference type="PROSITE" id="PS50949"/>
    </source>
</evidence>
<keyword evidence="4" id="KW-0238">DNA-binding</keyword>
<dbReference type="GO" id="GO:0008483">
    <property type="term" value="F:transaminase activity"/>
    <property type="evidence" value="ECO:0007669"/>
    <property type="project" value="UniProtKB-KW"/>
</dbReference>
<dbReference type="Pfam" id="PF00155">
    <property type="entry name" value="Aminotran_1_2"/>
    <property type="match status" value="1"/>
</dbReference>
<sequence>MAFKYQELATQIGEDIQQDKLRAGEPLPALRRFATQHNVSLATANKTYEWLQRQGLITVKAQSGFYVKGQVSFTPLSQPKLKSVSIEHDPSNAIFDILQNALTYDRVGLSNGYLDESLRPSTALQRCIKRTAKIANLTANSYGHIQGEYKLRSAIGEFMQQKQCAVSADNILVTNGCLEAVNLVIEQVTIQGDTVAIFTPCYSGLLTALKHKHRKVLEIPCGAQGPDMSHVLQLFKQQAFKTLIFSSTATNPLGFSLSDQNKQQLASLANQYKISIIEDDTFGSLAYSFTPPRPAFSYEHGGYVIYCASFSKDLAPNMRIGWITSTKDMADLQRQKLALNITCNMPCQLAMADYLLTENYQTQIHKVTQTLQQQMATLQSCVLSHFPAGTKVSQPTGGFFLWVELPNKINAMDLYQLAIDENLCFMPGHTFSMSGQYDHCLRLSITQIWDQQLEKAVSNLGKLANTFL</sequence>
<evidence type="ECO:0000313" key="8">
    <source>
        <dbReference type="Proteomes" id="UP001521137"/>
    </source>
</evidence>
<dbReference type="PROSITE" id="PS50949">
    <property type="entry name" value="HTH_GNTR"/>
    <property type="match status" value="1"/>
</dbReference>
<dbReference type="CDD" id="cd07377">
    <property type="entry name" value="WHTH_GntR"/>
    <property type="match status" value="1"/>
</dbReference>
<dbReference type="InterPro" id="IPR015424">
    <property type="entry name" value="PyrdxlP-dep_Trfase"/>
</dbReference>
<dbReference type="InterPro" id="IPR036388">
    <property type="entry name" value="WH-like_DNA-bd_sf"/>
</dbReference>
<dbReference type="InterPro" id="IPR000524">
    <property type="entry name" value="Tscrpt_reg_HTH_GntR"/>
</dbReference>
<dbReference type="EMBL" id="JAKGAS010000005">
    <property type="protein sequence ID" value="MCF2948517.1"/>
    <property type="molecule type" value="Genomic_DNA"/>
</dbReference>
<keyword evidence="3" id="KW-0805">Transcription regulation</keyword>